<evidence type="ECO:0000256" key="6">
    <source>
        <dbReference type="RuleBase" id="RU363053"/>
    </source>
</evidence>
<comment type="caution">
    <text evidence="8">The sequence shown here is derived from an EMBL/GenBank/DDBJ whole genome shotgun (WGS) entry which is preliminary data.</text>
</comment>
<feature type="compositionally biased region" description="Gly residues" evidence="7">
    <location>
        <begin position="77"/>
        <end position="103"/>
    </location>
</feature>
<dbReference type="EMBL" id="LGRX02004541">
    <property type="protein sequence ID" value="KAK3280091.1"/>
    <property type="molecule type" value="Genomic_DNA"/>
</dbReference>
<dbReference type="PANTHER" id="PTHR11266:SF80">
    <property type="entry name" value="PEROXISOMAL MEMBRANE PROTEIN 2"/>
    <property type="match status" value="1"/>
</dbReference>
<dbReference type="PANTHER" id="PTHR11266">
    <property type="entry name" value="PEROXISOMAL MEMBRANE PROTEIN 2, PXMP2 MPV17"/>
    <property type="match status" value="1"/>
</dbReference>
<keyword evidence="9" id="KW-1185">Reference proteome</keyword>
<organism evidence="8 9">
    <name type="scientific">Cymbomonas tetramitiformis</name>
    <dbReference type="NCBI Taxonomy" id="36881"/>
    <lineage>
        <taxon>Eukaryota</taxon>
        <taxon>Viridiplantae</taxon>
        <taxon>Chlorophyta</taxon>
        <taxon>Pyramimonadophyceae</taxon>
        <taxon>Pyramimonadales</taxon>
        <taxon>Pyramimonadaceae</taxon>
        <taxon>Cymbomonas</taxon>
    </lineage>
</organism>
<protein>
    <submittedName>
        <fullName evidence="8">Uncharacterized protein</fullName>
    </submittedName>
</protein>
<keyword evidence="5 6" id="KW-0472">Membrane</keyword>
<comment type="subcellular location">
    <subcellularLocation>
        <location evidence="1">Membrane</location>
        <topology evidence="1">Multi-pass membrane protein</topology>
    </subcellularLocation>
</comment>
<dbReference type="Proteomes" id="UP001190700">
    <property type="component" value="Unassembled WGS sequence"/>
</dbReference>
<feature type="region of interest" description="Disordered" evidence="7">
    <location>
        <begin position="13"/>
        <end position="42"/>
    </location>
</feature>
<name>A0AAE0GL56_9CHLO</name>
<evidence type="ECO:0000256" key="7">
    <source>
        <dbReference type="SAM" id="MobiDB-lite"/>
    </source>
</evidence>
<feature type="transmembrane region" description="Helical" evidence="6">
    <location>
        <begin position="157"/>
        <end position="176"/>
    </location>
</feature>
<feature type="transmembrane region" description="Helical" evidence="6">
    <location>
        <begin position="196"/>
        <end position="217"/>
    </location>
</feature>
<accession>A0AAE0GL56</accession>
<feature type="compositionally biased region" description="Low complexity" evidence="7">
    <location>
        <begin position="32"/>
        <end position="42"/>
    </location>
</feature>
<comment type="similarity">
    <text evidence="2 6">Belongs to the peroxisomal membrane protein PXMP2/4 family.</text>
</comment>
<dbReference type="InterPro" id="IPR007248">
    <property type="entry name" value="Mpv17_PMP22"/>
</dbReference>
<evidence type="ECO:0000256" key="5">
    <source>
        <dbReference type="ARBA" id="ARBA00023136"/>
    </source>
</evidence>
<evidence type="ECO:0000256" key="3">
    <source>
        <dbReference type="ARBA" id="ARBA00022692"/>
    </source>
</evidence>
<dbReference type="AlphaFoldDB" id="A0AAE0GL56"/>
<evidence type="ECO:0000256" key="2">
    <source>
        <dbReference type="ARBA" id="ARBA00006824"/>
    </source>
</evidence>
<proteinExistence type="inferred from homology"/>
<dbReference type="GO" id="GO:0005737">
    <property type="term" value="C:cytoplasm"/>
    <property type="evidence" value="ECO:0007669"/>
    <property type="project" value="TreeGrafter"/>
</dbReference>
<reference evidence="8 9" key="1">
    <citation type="journal article" date="2015" name="Genome Biol. Evol.">
        <title>Comparative Genomics of a Bacterivorous Green Alga Reveals Evolutionary Causalities and Consequences of Phago-Mixotrophic Mode of Nutrition.</title>
        <authorList>
            <person name="Burns J.A."/>
            <person name="Paasch A."/>
            <person name="Narechania A."/>
            <person name="Kim E."/>
        </authorList>
    </citation>
    <scope>NUCLEOTIDE SEQUENCE [LARGE SCALE GENOMIC DNA]</scope>
    <source>
        <strain evidence="8 9">PLY_AMNH</strain>
    </source>
</reference>
<evidence type="ECO:0000313" key="8">
    <source>
        <dbReference type="EMBL" id="KAK3280091.1"/>
    </source>
</evidence>
<keyword evidence="3 6" id="KW-0812">Transmembrane</keyword>
<evidence type="ECO:0000256" key="1">
    <source>
        <dbReference type="ARBA" id="ARBA00004141"/>
    </source>
</evidence>
<evidence type="ECO:0000313" key="9">
    <source>
        <dbReference type="Proteomes" id="UP001190700"/>
    </source>
</evidence>
<gene>
    <name evidence="8" type="ORF">CYMTET_12053</name>
</gene>
<keyword evidence="4 6" id="KW-1133">Transmembrane helix</keyword>
<sequence length="276" mass="29118">MIAARQFSSFSRHAAVTLKSASRRSTPVRPRLVVSASSSSGKSNGANKLFGLNVVSYGFRPKRQTTDQSQKRFASSDGGGGGGGGSKGGSGGGGEGGSGGGSGEEPKSLWQAYLLALERDPLMTKMITSGVMNAIGDLGCQLGFEGIPFKDLDWKRVGIFTVLGFGLVGPALHTWYGVLYKVVGGSGTKATLLRLLLDQGVFAPFFISLFTSSLFALQGTPELIVPKLKQDLFNTSAGGSGKRYRTRVDSVPLMGKPLGGEGLIRPTLEWRYRGMQ</sequence>
<evidence type="ECO:0000256" key="4">
    <source>
        <dbReference type="ARBA" id="ARBA00022989"/>
    </source>
</evidence>
<dbReference type="GO" id="GO:0016020">
    <property type="term" value="C:membrane"/>
    <property type="evidence" value="ECO:0007669"/>
    <property type="project" value="UniProtKB-SubCell"/>
</dbReference>
<feature type="region of interest" description="Disordered" evidence="7">
    <location>
        <begin position="61"/>
        <end position="105"/>
    </location>
</feature>